<dbReference type="GO" id="GO:0000447">
    <property type="term" value="P:endonucleolytic cleavage in ITS1 to separate SSU-rRNA from 5.8S rRNA and LSU-rRNA from tricistronic rRNA transcript (SSU-rRNA, 5.8S rRNA, LSU-rRNA)"/>
    <property type="evidence" value="ECO:0007669"/>
    <property type="project" value="TreeGrafter"/>
</dbReference>
<evidence type="ECO:0000313" key="1">
    <source>
        <dbReference type="EnsemblMetazoa" id="AMIN005733-PA"/>
    </source>
</evidence>
<name>A0A182W5W7_9DIPT</name>
<reference evidence="2" key="1">
    <citation type="submission" date="2013-03" db="EMBL/GenBank/DDBJ databases">
        <title>The Genome Sequence of Anopheles minimus MINIMUS1.</title>
        <authorList>
            <consortium name="The Broad Institute Genomics Platform"/>
            <person name="Neafsey D.E."/>
            <person name="Walton C."/>
            <person name="Walker B."/>
            <person name="Young S.K."/>
            <person name="Zeng Q."/>
            <person name="Gargeya S."/>
            <person name="Fitzgerald M."/>
            <person name="Haas B."/>
            <person name="Abouelleil A."/>
            <person name="Allen A.W."/>
            <person name="Alvarado L."/>
            <person name="Arachchi H.M."/>
            <person name="Berlin A.M."/>
            <person name="Chapman S.B."/>
            <person name="Gainer-Dewar J."/>
            <person name="Goldberg J."/>
            <person name="Griggs A."/>
            <person name="Gujja S."/>
            <person name="Hansen M."/>
            <person name="Howarth C."/>
            <person name="Imamovic A."/>
            <person name="Ireland A."/>
            <person name="Larimer J."/>
            <person name="McCowan C."/>
            <person name="Murphy C."/>
            <person name="Pearson M."/>
            <person name="Poon T.W."/>
            <person name="Priest M."/>
            <person name="Roberts A."/>
            <person name="Saif S."/>
            <person name="Shea T."/>
            <person name="Sisk P."/>
            <person name="Sykes S."/>
            <person name="Wortman J."/>
            <person name="Nusbaum C."/>
            <person name="Birren B."/>
        </authorList>
    </citation>
    <scope>NUCLEOTIDE SEQUENCE [LARGE SCALE GENOMIC DNA]</scope>
    <source>
        <strain evidence="2">MINIMUS1</strain>
    </source>
</reference>
<dbReference type="PANTHER" id="PTHR15396:SF1">
    <property type="entry name" value="RIBONUCLEASE P PROTEIN SUBUNIT P40"/>
    <property type="match status" value="1"/>
</dbReference>
<dbReference type="VEuPathDB" id="VectorBase:AMIN005733"/>
<dbReference type="AlphaFoldDB" id="A0A182W5W7"/>
<reference evidence="1" key="2">
    <citation type="submission" date="2020-05" db="UniProtKB">
        <authorList>
            <consortium name="EnsemblMetazoa"/>
        </authorList>
    </citation>
    <scope>IDENTIFICATION</scope>
    <source>
        <strain evidence="1">MINIMUS1</strain>
    </source>
</reference>
<organism evidence="1 2">
    <name type="scientific">Anopheles minimus</name>
    <dbReference type="NCBI Taxonomy" id="112268"/>
    <lineage>
        <taxon>Eukaryota</taxon>
        <taxon>Metazoa</taxon>
        <taxon>Ecdysozoa</taxon>
        <taxon>Arthropoda</taxon>
        <taxon>Hexapoda</taxon>
        <taxon>Insecta</taxon>
        <taxon>Pterygota</taxon>
        <taxon>Neoptera</taxon>
        <taxon>Endopterygota</taxon>
        <taxon>Diptera</taxon>
        <taxon>Nematocera</taxon>
        <taxon>Culicoidea</taxon>
        <taxon>Culicidae</taxon>
        <taxon>Anophelinae</taxon>
        <taxon>Anopheles</taxon>
    </lineage>
</organism>
<sequence length="364" mass="40985">MLCPELWKFPVPTYKVERIVSPNWTTMKKMGNLRMEAHPLKRMVSVVIPANEPQCLVGLETDFSVDSCELYRVMEFPVKEMLKKEFVEAFIKRGTLYAVSSDANIESEDCAAITPSGELIMSLHDQTIERLQGNFNICKVSHNGLKSVVKLDLKSPNVRKELKETTLTFDITLRWIPPDNEHGKFNNAIDGTVSSSSIANYLRNICHLNVEEVAAGCKKELRFEEPIPMMDVNNLSSDDTGRTSNDEILEYIGLLALGCTTAPMEFVSSYMLDEPPQRTDTVSIFHRQGLITAEEIDRSIKRLVALVDECCTIPWVGLHVQGFSNVPLDFVNHGGIGVHWNYDSAYTMVITKKNLLWSKSFGST</sequence>
<dbReference type="GO" id="GO:0001682">
    <property type="term" value="P:tRNA 5'-leader removal"/>
    <property type="evidence" value="ECO:0007669"/>
    <property type="project" value="InterPro"/>
</dbReference>
<keyword evidence="2" id="KW-1185">Reference proteome</keyword>
<dbReference type="GO" id="GO:0000172">
    <property type="term" value="C:ribonuclease MRP complex"/>
    <property type="evidence" value="ECO:0007669"/>
    <property type="project" value="TreeGrafter"/>
</dbReference>
<proteinExistence type="predicted"/>
<dbReference type="GO" id="GO:0030681">
    <property type="term" value="C:multimeric ribonuclease P complex"/>
    <property type="evidence" value="ECO:0007669"/>
    <property type="project" value="TreeGrafter"/>
</dbReference>
<dbReference type="GO" id="GO:0004526">
    <property type="term" value="F:ribonuclease P activity"/>
    <property type="evidence" value="ECO:0007669"/>
    <property type="project" value="TreeGrafter"/>
</dbReference>
<dbReference type="Proteomes" id="UP000075920">
    <property type="component" value="Unassembled WGS sequence"/>
</dbReference>
<dbReference type="GO" id="GO:0000171">
    <property type="term" value="F:ribonuclease MRP activity"/>
    <property type="evidence" value="ECO:0007669"/>
    <property type="project" value="TreeGrafter"/>
</dbReference>
<dbReference type="Pfam" id="PF08584">
    <property type="entry name" value="Ribonuc_P_40"/>
    <property type="match status" value="1"/>
</dbReference>
<evidence type="ECO:0000313" key="2">
    <source>
        <dbReference type="Proteomes" id="UP000075920"/>
    </source>
</evidence>
<accession>A0A182W5W7</accession>
<dbReference type="PANTHER" id="PTHR15396">
    <property type="entry name" value="RIBONUCLEASE P PROTEIN SUBUNIT P40"/>
    <property type="match status" value="1"/>
</dbReference>
<dbReference type="InterPro" id="IPR013893">
    <property type="entry name" value="RNase_P_Rpp40"/>
</dbReference>
<dbReference type="EnsemblMetazoa" id="AMIN005733-RA">
    <property type="protein sequence ID" value="AMIN005733-PA"/>
    <property type="gene ID" value="AMIN005733"/>
</dbReference>
<dbReference type="STRING" id="112268.A0A182W5W7"/>
<protein>
    <submittedName>
        <fullName evidence="1">Uncharacterized protein</fullName>
    </submittedName>
</protein>